<organism evidence="3 4">
    <name type="scientific">Chloroflexus aggregans (strain MD-66 / DSM 9485)</name>
    <dbReference type="NCBI Taxonomy" id="326427"/>
    <lineage>
        <taxon>Bacteria</taxon>
        <taxon>Bacillati</taxon>
        <taxon>Chloroflexota</taxon>
        <taxon>Chloroflexia</taxon>
        <taxon>Chloroflexales</taxon>
        <taxon>Chloroflexineae</taxon>
        <taxon>Chloroflexaceae</taxon>
        <taxon>Chloroflexus</taxon>
    </lineage>
</organism>
<accession>B8G9E9</accession>
<protein>
    <submittedName>
        <fullName evidence="3">Glycosyl transferase group 1</fullName>
    </submittedName>
</protein>
<dbReference type="CDD" id="cd03794">
    <property type="entry name" value="GT4_WbuB-like"/>
    <property type="match status" value="1"/>
</dbReference>
<dbReference type="HOGENOM" id="CLU_009583_36_1_0"/>
<name>B8G9E9_CHLAD</name>
<dbReference type="KEGG" id="cag:Cagg_1537"/>
<proteinExistence type="predicted"/>
<keyword evidence="4" id="KW-1185">Reference proteome</keyword>
<keyword evidence="3" id="KW-0808">Transferase</keyword>
<dbReference type="PANTHER" id="PTHR12526">
    <property type="entry name" value="GLYCOSYLTRANSFERASE"/>
    <property type="match status" value="1"/>
</dbReference>
<evidence type="ECO:0000313" key="3">
    <source>
        <dbReference type="EMBL" id="ACL24439.1"/>
    </source>
</evidence>
<dbReference type="AlphaFoldDB" id="B8G9E9"/>
<dbReference type="OrthoDB" id="9813214at2"/>
<evidence type="ECO:0000313" key="4">
    <source>
        <dbReference type="Proteomes" id="UP000002508"/>
    </source>
</evidence>
<dbReference type="Gene3D" id="3.40.50.2000">
    <property type="entry name" value="Glycogen Phosphorylase B"/>
    <property type="match status" value="2"/>
</dbReference>
<evidence type="ECO:0000259" key="1">
    <source>
        <dbReference type="Pfam" id="PF00534"/>
    </source>
</evidence>
<feature type="domain" description="Glycosyltransferase subfamily 4-like N-terminal" evidence="2">
    <location>
        <begin position="22"/>
        <end position="182"/>
    </location>
</feature>
<sequence length="385" mass="43590">MTGAYRIVHISTVHQPFDQRIFHRECASLAAAGYETHLLVPLPVTALERQGVYLHSVGVLADQRLGLALKRRWRRMRQAALLARQLDAALYHLHDPELIPLGLWLKATTSARVIFDCHENNTAYLHQKHQMPPVVRSGLSWGMAMLERLAARTFDAIITADRGVADLYLRRFRAHRVVTIHNFPHLDLFLQQPPPADDAPFDLVYHGTIPRYHLEVTFAVAEALRRRGRRACWLFFGKCPEAAWAQAEIERRGLQDDIVLDANLVPHEQVAARVRQAKIGFIPLPNLPKFQHNIPTKLFEFMALGMPTVLSNLPPSRPFVGDGQCAIMVPPDDSEAYADAIIRLLSDPALRHAMGAEGRARVIKEFNWQRESQYLLALYAELLGS</sequence>
<gene>
    <name evidence="3" type="ordered locus">Cagg_1537</name>
</gene>
<dbReference type="InterPro" id="IPR001296">
    <property type="entry name" value="Glyco_trans_1"/>
</dbReference>
<dbReference type="STRING" id="326427.Cagg_1537"/>
<dbReference type="EMBL" id="CP001337">
    <property type="protein sequence ID" value="ACL24439.1"/>
    <property type="molecule type" value="Genomic_DNA"/>
</dbReference>
<dbReference type="SUPFAM" id="SSF53756">
    <property type="entry name" value="UDP-Glycosyltransferase/glycogen phosphorylase"/>
    <property type="match status" value="1"/>
</dbReference>
<dbReference type="InterPro" id="IPR028098">
    <property type="entry name" value="Glyco_trans_4-like_N"/>
</dbReference>
<reference evidence="3" key="1">
    <citation type="submission" date="2008-12" db="EMBL/GenBank/DDBJ databases">
        <title>Complete sequence of Chloroflexus aggregans DSM 9485.</title>
        <authorList>
            <consortium name="US DOE Joint Genome Institute"/>
            <person name="Lucas S."/>
            <person name="Copeland A."/>
            <person name="Lapidus A."/>
            <person name="Glavina del Rio T."/>
            <person name="Dalin E."/>
            <person name="Tice H."/>
            <person name="Pitluck S."/>
            <person name="Foster B."/>
            <person name="Larimer F."/>
            <person name="Land M."/>
            <person name="Hauser L."/>
            <person name="Kyrpides N."/>
            <person name="Mikhailova N."/>
            <person name="Bryant D."/>
            <person name="Richardson P."/>
        </authorList>
    </citation>
    <scope>NUCLEOTIDE SEQUENCE</scope>
    <source>
        <strain evidence="3">DSM 9485</strain>
    </source>
</reference>
<dbReference type="Proteomes" id="UP000002508">
    <property type="component" value="Chromosome"/>
</dbReference>
<dbReference type="Pfam" id="PF00534">
    <property type="entry name" value="Glycos_transf_1"/>
    <property type="match status" value="1"/>
</dbReference>
<evidence type="ECO:0000259" key="2">
    <source>
        <dbReference type="Pfam" id="PF13579"/>
    </source>
</evidence>
<dbReference type="PANTHER" id="PTHR12526:SF600">
    <property type="entry name" value="GLYCOSYL TRANSFERASE GROUP 1"/>
    <property type="match status" value="1"/>
</dbReference>
<feature type="domain" description="Glycosyl transferase family 1" evidence="1">
    <location>
        <begin position="208"/>
        <end position="360"/>
    </location>
</feature>
<dbReference type="GO" id="GO:0016757">
    <property type="term" value="F:glycosyltransferase activity"/>
    <property type="evidence" value="ECO:0007669"/>
    <property type="project" value="TreeGrafter"/>
</dbReference>
<dbReference type="CAZy" id="GT4">
    <property type="family name" value="Glycosyltransferase Family 4"/>
</dbReference>
<dbReference type="Pfam" id="PF13579">
    <property type="entry name" value="Glyco_trans_4_4"/>
    <property type="match status" value="1"/>
</dbReference>
<dbReference type="eggNOG" id="COG0438">
    <property type="taxonomic scope" value="Bacteria"/>
</dbReference>